<dbReference type="KEGG" id="mbd:MEBOL_003441"/>
<reference evidence="1 2" key="1">
    <citation type="submission" date="2017-06" db="EMBL/GenBank/DDBJ databases">
        <authorList>
            <person name="Kim H.J."/>
            <person name="Triplett B.A."/>
        </authorList>
    </citation>
    <scope>NUCLEOTIDE SEQUENCE [LARGE SCALE GENOMIC DNA]</scope>
    <source>
        <strain evidence="1 2">DSM 14713</strain>
    </source>
</reference>
<name>A0A250IGB8_9BACT</name>
<dbReference type="EMBL" id="CP022163">
    <property type="protein sequence ID" value="ATB29986.1"/>
    <property type="molecule type" value="Genomic_DNA"/>
</dbReference>
<keyword evidence="2" id="KW-1185">Reference proteome</keyword>
<sequence length="190" mass="21734">MTLSTEQLIAIAQDYWPSRMEAYLRPETCTQFERFHDRWRHQLAHMETWRTFLDALKGDLPDFVIGDATATVDASLRCAVYPRDNNKPPHADWAVVGCVSILAPVYTLYAVHHEFKGGRPTSHELFFPPLPPEWRDISHTIARRIEATFNVSALSRETAEMPIPLCVDPHQPPDTTLFHALFTSRPQSVP</sequence>
<gene>
    <name evidence="1" type="ORF">MEBOL_003441</name>
</gene>
<dbReference type="Proteomes" id="UP000217289">
    <property type="component" value="Chromosome"/>
</dbReference>
<proteinExistence type="predicted"/>
<dbReference type="AlphaFoldDB" id="A0A250IGB8"/>
<evidence type="ECO:0000313" key="1">
    <source>
        <dbReference type="EMBL" id="ATB29986.1"/>
    </source>
</evidence>
<evidence type="ECO:0000313" key="2">
    <source>
        <dbReference type="Proteomes" id="UP000217289"/>
    </source>
</evidence>
<accession>A0A250IGB8</accession>
<protein>
    <submittedName>
        <fullName evidence="1">Uncharacterized protein</fullName>
    </submittedName>
</protein>
<organism evidence="1 2">
    <name type="scientific">Melittangium boletus DSM 14713</name>
    <dbReference type="NCBI Taxonomy" id="1294270"/>
    <lineage>
        <taxon>Bacteria</taxon>
        <taxon>Pseudomonadati</taxon>
        <taxon>Myxococcota</taxon>
        <taxon>Myxococcia</taxon>
        <taxon>Myxococcales</taxon>
        <taxon>Cystobacterineae</taxon>
        <taxon>Archangiaceae</taxon>
        <taxon>Melittangium</taxon>
    </lineage>
</organism>